<feature type="signal peptide" evidence="13">
    <location>
        <begin position="1"/>
        <end position="26"/>
    </location>
</feature>
<feature type="transmembrane region" description="Helical" evidence="12">
    <location>
        <begin position="1268"/>
        <end position="1289"/>
    </location>
</feature>
<keyword evidence="7 10" id="KW-1015">Disulfide bond</keyword>
<evidence type="ECO:0000256" key="5">
    <source>
        <dbReference type="ARBA" id="ARBA00022737"/>
    </source>
</evidence>
<accession>A0A6G1SGD8</accession>
<keyword evidence="5" id="KW-0677">Repeat</keyword>
<dbReference type="Gene3D" id="2.10.25.10">
    <property type="entry name" value="Laminin"/>
    <property type="match status" value="1"/>
</dbReference>
<dbReference type="Pfam" id="PF24973">
    <property type="entry name" value="EGF_LMN_ATRN"/>
    <property type="match status" value="1"/>
</dbReference>
<dbReference type="InterPro" id="IPR056732">
    <property type="entry name" value="GBD_ATRN"/>
</dbReference>
<organism evidence="16">
    <name type="scientific">Aceria tosichella</name>
    <name type="common">wheat curl mite</name>
    <dbReference type="NCBI Taxonomy" id="561515"/>
    <lineage>
        <taxon>Eukaryota</taxon>
        <taxon>Metazoa</taxon>
        <taxon>Ecdysozoa</taxon>
        <taxon>Arthropoda</taxon>
        <taxon>Chelicerata</taxon>
        <taxon>Arachnida</taxon>
        <taxon>Acari</taxon>
        <taxon>Acariformes</taxon>
        <taxon>Trombidiformes</taxon>
        <taxon>Prostigmata</taxon>
        <taxon>Eupodina</taxon>
        <taxon>Eriophyoidea</taxon>
        <taxon>Eriophyidae</taxon>
        <taxon>Eriophyinae</taxon>
        <taxon>Aceriini</taxon>
        <taxon>Aceria</taxon>
    </lineage>
</organism>
<dbReference type="SUPFAM" id="SSF49854">
    <property type="entry name" value="Spermadhesin, CUB domain"/>
    <property type="match status" value="1"/>
</dbReference>
<dbReference type="Pfam" id="PF00431">
    <property type="entry name" value="CUB"/>
    <property type="match status" value="1"/>
</dbReference>
<evidence type="ECO:0000313" key="16">
    <source>
        <dbReference type="EMBL" id="MDE48980.1"/>
    </source>
</evidence>
<dbReference type="PANTHER" id="PTHR46376">
    <property type="entry name" value="LEUCINE-ZIPPER-LIKE TRANSCRIPTIONAL REGULATOR 1"/>
    <property type="match status" value="1"/>
</dbReference>
<feature type="compositionally biased region" description="Low complexity" evidence="11">
    <location>
        <begin position="84"/>
        <end position="96"/>
    </location>
</feature>
<dbReference type="CDD" id="cd00055">
    <property type="entry name" value="EGF_Lam"/>
    <property type="match status" value="1"/>
</dbReference>
<evidence type="ECO:0000259" key="14">
    <source>
        <dbReference type="PROSITE" id="PS01180"/>
    </source>
</evidence>
<protein>
    <submittedName>
        <fullName evidence="16">Attractin</fullName>
    </submittedName>
</protein>
<feature type="domain" description="Laminin EGF-like" evidence="15">
    <location>
        <begin position="1054"/>
        <end position="1100"/>
    </location>
</feature>
<evidence type="ECO:0000256" key="7">
    <source>
        <dbReference type="ARBA" id="ARBA00023157"/>
    </source>
</evidence>
<keyword evidence="12" id="KW-0472">Membrane</keyword>
<dbReference type="SMART" id="SM00423">
    <property type="entry name" value="PSI"/>
    <property type="match status" value="3"/>
</dbReference>
<comment type="caution">
    <text evidence="10">Lacks conserved residue(s) required for the propagation of feature annotation.</text>
</comment>
<feature type="disulfide bond" evidence="10">
    <location>
        <begin position="1084"/>
        <end position="1098"/>
    </location>
</feature>
<sequence length="1394" mass="154437">MTRPLSFWPTILILILNTICSRIANAGASSTPKNLVTLDNLPNDSPNLTVAAVATSSNQFQNEYQYRQSAVKPAPNHVDRHKSSTAMPSSASSSSSHIDHLAQNDPNNLNNLDYPSFSDTRVMTNVPDCKGRIKLNGTRGIITDGTGHYQQNLQCNWLIDSGLDNATIVFRIHHFSTECNYDTLSIYAGDSVFSKLVVSFSGDLKDFRNDIMGHQLAYSISDSVTNNATQFNTNAAATTTKAVVGTETSTESPTFEIRVASGKAMVVLNSDTAQTMPGFDITYSINSCPLDCSNRGDCDYETLKCKCNASYGDGCQFAEPIKKSCSKEDTSDCVPTQAPNHKSWTQLFDSDSGAIPVRAFHQSVVVDDHMWVFGGRSDESANTNLGIYRNVKTPIILAYDLKKRKWRQDMLEVRGTTGQDHLAELSGHSIAAHGHKLFIYGGMSMNNTILSTLTVFDTKTLMFNEIFTDKTSKGGDEEILAPVSSTGHSANIVDGYMYLFLGYNPKFGYLNFAQKFNIANNSWSIIERRGSSIQGTIGHTSTFDPVARLIYIFGGHAQYQSNKLYSFDPQTEIWTYLKSSPTPRYFHSSIILNSQLLILGQSSYSSAHKSDQCFHEAHLLYDLSCTQPFNEGNKTSITKPGCERACWTTLPAEQTGVNVFKRHGHSIVSYDNKELLLFGGYNGVFMNELWSLEIPTCSSFNSRDECEKPKLALKCDWNSLNSSCEYHDRAFSLQPSNLELDCPKSDTTLSQIACESRETCSECLSTSLGCTWCSQISQCHYKKCKGPFDRAILDYDSCRRDDSTMEPVMVVNETTTSSELVKNIKSHSMASEPDNEIDCKLDNCYLCQSRPQCTWQNDVCTYTPSHLISTLASSPMTPREELIDNQDSKSSSITNGSLTRAASLLQHLDPYNKSYMSLMTGHTLNSTPCEKSCFMRRSCNECTSAKCIWLSSTEQCIESSAYFAYGGHLVGPYVAHSLKCAQASCSDIETCDACLSNPRCGWLNDQSQSGLGRCLDGTSSGPLANTNANLFEPNITTKSEGPLANWFYTSCPLCQCNGHSFCFSKTSICANCLDHTEGSQCSRCAAGFYGNPVNGGICKPCRCSGRASSCKSDTGRCNCNVKGVIGHNCDLCDKANSYVGMPSGPNNGTCYYNLTTDYQYTFNMSKPEDHFYSEINFINVPIRRESDVDFSIACSRLALVDVSIGNWDQTGTRRQIHARIECGSFRLRFAHDQIKANQSFFVHIYNFQTPFILQIAFSQGHRIFLPQFFFTFSSCFLFLFALFGVAWKVKHEFDLYVRNQRRFIEMEQMASRPLSTILLESIRKVGGGSNHQVEPSPIAYEPLMDNNVGVLSVFVQLPGKPNLAIASALVTLTEDTTGSQEDDGFGKRPSNKDN</sequence>
<dbReference type="InterPro" id="IPR002049">
    <property type="entry name" value="LE_dom"/>
</dbReference>
<dbReference type="EMBL" id="GGYP01004209">
    <property type="protein sequence ID" value="MDE48980.1"/>
    <property type="molecule type" value="Transcribed_RNA"/>
</dbReference>
<evidence type="ECO:0000256" key="12">
    <source>
        <dbReference type="SAM" id="Phobius"/>
    </source>
</evidence>
<dbReference type="InterPro" id="IPR015915">
    <property type="entry name" value="Kelch-typ_b-propeller"/>
</dbReference>
<keyword evidence="2" id="KW-0880">Kelch repeat</keyword>
<dbReference type="SUPFAM" id="SSF57196">
    <property type="entry name" value="EGF/Laminin"/>
    <property type="match status" value="1"/>
</dbReference>
<feature type="chain" id="PRO_5026099243" evidence="13">
    <location>
        <begin position="27"/>
        <end position="1394"/>
    </location>
</feature>
<evidence type="ECO:0000256" key="3">
    <source>
        <dbReference type="ARBA" id="ARBA00022692"/>
    </source>
</evidence>
<evidence type="ECO:0000256" key="13">
    <source>
        <dbReference type="SAM" id="SignalP"/>
    </source>
</evidence>
<dbReference type="PROSITE" id="PS01180">
    <property type="entry name" value="CUB"/>
    <property type="match status" value="1"/>
</dbReference>
<dbReference type="GO" id="GO:0016020">
    <property type="term" value="C:membrane"/>
    <property type="evidence" value="ECO:0007669"/>
    <property type="project" value="UniProtKB-SubCell"/>
</dbReference>
<comment type="subcellular location">
    <subcellularLocation>
        <location evidence="1">Membrane</location>
        <topology evidence="1">Single-pass membrane protein</topology>
    </subcellularLocation>
</comment>
<dbReference type="InterPro" id="IPR000859">
    <property type="entry name" value="CUB_dom"/>
</dbReference>
<evidence type="ECO:0000256" key="2">
    <source>
        <dbReference type="ARBA" id="ARBA00022441"/>
    </source>
</evidence>
<dbReference type="Pfam" id="PF00053">
    <property type="entry name" value="EGF_laminin"/>
    <property type="match status" value="1"/>
</dbReference>
<dbReference type="PROSITE" id="PS50027">
    <property type="entry name" value="EGF_LAM_2"/>
    <property type="match status" value="1"/>
</dbReference>
<evidence type="ECO:0000256" key="8">
    <source>
        <dbReference type="ARBA" id="ARBA00023180"/>
    </source>
</evidence>
<dbReference type="Pfam" id="PF24972">
    <property type="entry name" value="GBD_ATRN"/>
    <property type="match status" value="1"/>
</dbReference>
<dbReference type="InterPro" id="IPR016201">
    <property type="entry name" value="PSI"/>
</dbReference>
<dbReference type="Pfam" id="PF24981">
    <property type="entry name" value="Beta-prop_ATRN-LZTR1"/>
    <property type="match status" value="1"/>
</dbReference>
<evidence type="ECO:0000256" key="10">
    <source>
        <dbReference type="PROSITE-ProRule" id="PRU00460"/>
    </source>
</evidence>
<dbReference type="PANTHER" id="PTHR46376:SF2">
    <property type="entry name" value="DISTRACTED, ISOFORM B"/>
    <property type="match status" value="1"/>
</dbReference>
<feature type="domain" description="CUB" evidence="14">
    <location>
        <begin position="129"/>
        <end position="286"/>
    </location>
</feature>
<dbReference type="InterPro" id="IPR051568">
    <property type="entry name" value="LZTR1/Attractin"/>
</dbReference>
<dbReference type="InterPro" id="IPR056863">
    <property type="entry name" value="LMN_ATRN_NET-like_EGF"/>
</dbReference>
<keyword evidence="8" id="KW-0325">Glycoprotein</keyword>
<dbReference type="SMART" id="SM00180">
    <property type="entry name" value="EGF_Lam"/>
    <property type="match status" value="2"/>
</dbReference>
<evidence type="ECO:0000256" key="4">
    <source>
        <dbReference type="ARBA" id="ARBA00022729"/>
    </source>
</evidence>
<keyword evidence="6 12" id="KW-1133">Transmembrane helix</keyword>
<feature type="disulfide bond" evidence="10">
    <location>
        <begin position="1072"/>
        <end position="1081"/>
    </location>
</feature>
<gene>
    <name evidence="16" type="primary">Atrn</name>
    <name evidence="16" type="ORF">g.11616</name>
</gene>
<evidence type="ECO:0000256" key="11">
    <source>
        <dbReference type="SAM" id="MobiDB-lite"/>
    </source>
</evidence>
<evidence type="ECO:0000259" key="15">
    <source>
        <dbReference type="PROSITE" id="PS50027"/>
    </source>
</evidence>
<dbReference type="InterPro" id="IPR056737">
    <property type="entry name" value="Beta-prop_ATRN-MKLN-like"/>
</dbReference>
<keyword evidence="9 10" id="KW-0424">Laminin EGF-like domain</keyword>
<evidence type="ECO:0000256" key="6">
    <source>
        <dbReference type="ARBA" id="ARBA00022989"/>
    </source>
</evidence>
<reference evidence="16" key="1">
    <citation type="submission" date="2018-10" db="EMBL/GenBank/DDBJ databases">
        <title>Transcriptome assembly of Aceria tosichella (Wheat curl mite) Type 2.</title>
        <authorList>
            <person name="Scully E.D."/>
            <person name="Geib S.M."/>
            <person name="Palmer N.A."/>
            <person name="Gupta A.K."/>
            <person name="Sarath G."/>
            <person name="Tatineni S."/>
        </authorList>
    </citation>
    <scope>NUCLEOTIDE SEQUENCE</scope>
    <source>
        <strain evidence="16">LincolnNE</strain>
    </source>
</reference>
<dbReference type="PROSITE" id="PS01248">
    <property type="entry name" value="EGF_LAM_1"/>
    <property type="match status" value="1"/>
</dbReference>
<feature type="region of interest" description="Disordered" evidence="11">
    <location>
        <begin position="70"/>
        <end position="105"/>
    </location>
</feature>
<keyword evidence="4 13" id="KW-0732">Signal</keyword>
<keyword evidence="3 12" id="KW-0812">Transmembrane</keyword>
<dbReference type="GO" id="GO:0005794">
    <property type="term" value="C:Golgi apparatus"/>
    <property type="evidence" value="ECO:0007669"/>
    <property type="project" value="TreeGrafter"/>
</dbReference>
<name>A0A6G1SGD8_9ACAR</name>
<dbReference type="Gene3D" id="2.120.10.80">
    <property type="entry name" value="Kelch-type beta propeller"/>
    <property type="match status" value="2"/>
</dbReference>
<dbReference type="Gene3D" id="2.60.120.290">
    <property type="entry name" value="Spermadhesin, CUB domain"/>
    <property type="match status" value="1"/>
</dbReference>
<evidence type="ECO:0000256" key="1">
    <source>
        <dbReference type="ARBA" id="ARBA00004167"/>
    </source>
</evidence>
<evidence type="ECO:0000256" key="9">
    <source>
        <dbReference type="ARBA" id="ARBA00023292"/>
    </source>
</evidence>
<dbReference type="InterPro" id="IPR035914">
    <property type="entry name" value="Sperma_CUB_dom_sf"/>
</dbReference>
<proteinExistence type="predicted"/>
<dbReference type="SUPFAM" id="SSF117281">
    <property type="entry name" value="Kelch motif"/>
    <property type="match status" value="1"/>
</dbReference>